<reference evidence="2 3" key="1">
    <citation type="submission" date="2018-06" db="EMBL/GenBank/DDBJ databases">
        <title>Extensive metabolic versatility and redundancy in microbially diverse, dynamic hydrothermal sediments.</title>
        <authorList>
            <person name="Dombrowski N."/>
            <person name="Teske A."/>
            <person name="Baker B.J."/>
        </authorList>
    </citation>
    <scope>NUCLEOTIDE SEQUENCE [LARGE SCALE GENOMIC DNA]</scope>
    <source>
        <strain evidence="2">B7_G13</strain>
    </source>
</reference>
<dbReference type="PANTHER" id="PTHR11735:SF11">
    <property type="entry name" value="TRNA THREONYLCARBAMOYLADENOSINE BIOSYNTHESIS PROTEIN TSAB"/>
    <property type="match status" value="1"/>
</dbReference>
<protein>
    <submittedName>
        <fullName evidence="2">tRNA (Adenosine(37)-N6)-threonylcarbamoyltransferase complex dimerization subunit type 1 TsaB</fullName>
    </submittedName>
</protein>
<dbReference type="InterPro" id="IPR000905">
    <property type="entry name" value="Gcp-like_dom"/>
</dbReference>
<proteinExistence type="predicted"/>
<dbReference type="GO" id="GO:0005829">
    <property type="term" value="C:cytosol"/>
    <property type="evidence" value="ECO:0007669"/>
    <property type="project" value="TreeGrafter"/>
</dbReference>
<feature type="non-terminal residue" evidence="2">
    <location>
        <position position="139"/>
    </location>
</feature>
<accession>A0A662D5X2</accession>
<organism evidence="2 3">
    <name type="scientific">Aerophobetes bacterium</name>
    <dbReference type="NCBI Taxonomy" id="2030807"/>
    <lineage>
        <taxon>Bacteria</taxon>
        <taxon>Candidatus Aerophobota</taxon>
    </lineage>
</organism>
<dbReference type="GO" id="GO:0002949">
    <property type="term" value="P:tRNA threonylcarbamoyladenosine modification"/>
    <property type="evidence" value="ECO:0007669"/>
    <property type="project" value="InterPro"/>
</dbReference>
<evidence type="ECO:0000259" key="1">
    <source>
        <dbReference type="Pfam" id="PF00814"/>
    </source>
</evidence>
<dbReference type="Pfam" id="PF00814">
    <property type="entry name" value="TsaD"/>
    <property type="match status" value="1"/>
</dbReference>
<evidence type="ECO:0000313" key="3">
    <source>
        <dbReference type="Proteomes" id="UP000277457"/>
    </source>
</evidence>
<dbReference type="EMBL" id="QMPY01000039">
    <property type="protein sequence ID" value="RLE08199.1"/>
    <property type="molecule type" value="Genomic_DNA"/>
</dbReference>
<dbReference type="SUPFAM" id="SSF53067">
    <property type="entry name" value="Actin-like ATPase domain"/>
    <property type="match status" value="1"/>
</dbReference>
<dbReference type="InterPro" id="IPR043129">
    <property type="entry name" value="ATPase_NBD"/>
</dbReference>
<dbReference type="GO" id="GO:0016740">
    <property type="term" value="F:transferase activity"/>
    <property type="evidence" value="ECO:0007669"/>
    <property type="project" value="UniProtKB-KW"/>
</dbReference>
<name>A0A662D5X2_UNCAE</name>
<comment type="caution">
    <text evidence="2">The sequence shown here is derived from an EMBL/GenBank/DDBJ whole genome shotgun (WGS) entry which is preliminary data.</text>
</comment>
<keyword evidence="2" id="KW-0808">Transferase</keyword>
<dbReference type="Gene3D" id="3.30.420.40">
    <property type="match status" value="1"/>
</dbReference>
<dbReference type="Proteomes" id="UP000277457">
    <property type="component" value="Unassembled WGS sequence"/>
</dbReference>
<gene>
    <name evidence="2" type="primary">tsaB</name>
    <name evidence="2" type="ORF">DRZ78_01495</name>
</gene>
<sequence>MLLLGIDSSSERAVICLGRKGEVIAEQTLPTYSSSGQIIPAVDELLRKIGLRIQDLEAVAVSLGPGSFTGLRIGLSVAKSLSFALNIPLIGIPTLESWVYPVSKKGILCPLSKAYGNRYYARFYIKRKNVRPLSEYLFL</sequence>
<evidence type="ECO:0000313" key="2">
    <source>
        <dbReference type="EMBL" id="RLE08199.1"/>
    </source>
</evidence>
<dbReference type="AlphaFoldDB" id="A0A662D5X2"/>
<dbReference type="NCBIfam" id="TIGR03725">
    <property type="entry name" value="T6A_YeaZ"/>
    <property type="match status" value="1"/>
</dbReference>
<dbReference type="PANTHER" id="PTHR11735">
    <property type="entry name" value="TRNA N6-ADENOSINE THREONYLCARBAMOYLTRANSFERASE"/>
    <property type="match status" value="1"/>
</dbReference>
<dbReference type="InterPro" id="IPR022496">
    <property type="entry name" value="T6A_TsaB"/>
</dbReference>
<feature type="domain" description="Gcp-like" evidence="1">
    <location>
        <begin position="35"/>
        <end position="111"/>
    </location>
</feature>